<reference evidence="1 2" key="1">
    <citation type="journal article" date="2012" name="BMC Genomics">
        <title>Genomic basis of broad host range and environmental adaptability of Rhizobium tropici CIAT 899 and Rhizobium sp. PRF 81 which are used in inoculants for common bean (Phaseolus vulgaris L.).</title>
        <authorList>
            <person name="Ormeno-Orrillo E."/>
            <person name="Menna P."/>
            <person name="Almeida L.G."/>
            <person name="Ollero F.J."/>
            <person name="Nicolas M.F."/>
            <person name="Pains Rodrigues E."/>
            <person name="Shigueyoshi Nakatani A."/>
            <person name="Silva Batista J.S."/>
            <person name="Oliveira Chueire L.M."/>
            <person name="Souza R.C."/>
            <person name="Ribeiro Vasconcelos A.T."/>
            <person name="Megias M."/>
            <person name="Hungria M."/>
            <person name="Martinez-Romero E."/>
        </authorList>
    </citation>
    <scope>NUCLEOTIDE SEQUENCE [LARGE SCALE GENOMIC DNA]</scope>
    <source>
        <strain evidence="1 2">PRF 81</strain>
    </source>
</reference>
<comment type="caution">
    <text evidence="1">The sequence shown here is derived from an EMBL/GenBank/DDBJ whole genome shotgun (WGS) entry which is preliminary data.</text>
</comment>
<gene>
    <name evidence="1" type="ORF">RHSP_27171</name>
</gene>
<sequence>MFGVHLRVDHDHPALVEFKMALDQGQGAATDRAKADHYDRTGNFGIYRIVVFRHSFLLRKAGRRSVHEIQSEFARKRGVSGSNHNLMSQ</sequence>
<dbReference type="AlphaFoldDB" id="N6V8N4"/>
<dbReference type="EMBL" id="AQHN01000056">
    <property type="protein sequence ID" value="ENN87382.1"/>
    <property type="molecule type" value="Genomic_DNA"/>
</dbReference>
<name>N6V8N4_9HYPH</name>
<organism evidence="1 2">
    <name type="scientific">Rhizobium freirei PRF 81</name>
    <dbReference type="NCBI Taxonomy" id="363754"/>
    <lineage>
        <taxon>Bacteria</taxon>
        <taxon>Pseudomonadati</taxon>
        <taxon>Pseudomonadota</taxon>
        <taxon>Alphaproteobacteria</taxon>
        <taxon>Hyphomicrobiales</taxon>
        <taxon>Rhizobiaceae</taxon>
        <taxon>Rhizobium/Agrobacterium group</taxon>
        <taxon>Rhizobium</taxon>
    </lineage>
</organism>
<keyword evidence="2" id="KW-1185">Reference proteome</keyword>
<dbReference type="PATRIC" id="fig|363754.4.peg.2758"/>
<evidence type="ECO:0000313" key="2">
    <source>
        <dbReference type="Proteomes" id="UP000012429"/>
    </source>
</evidence>
<evidence type="ECO:0000313" key="1">
    <source>
        <dbReference type="EMBL" id="ENN87382.1"/>
    </source>
</evidence>
<dbReference type="Proteomes" id="UP000012429">
    <property type="component" value="Unassembled WGS sequence"/>
</dbReference>
<protein>
    <submittedName>
        <fullName evidence="1">Uncharacterized protein</fullName>
    </submittedName>
</protein>
<accession>N6V8N4</accession>
<proteinExistence type="predicted"/>